<protein>
    <submittedName>
        <fullName evidence="1">Uncharacterized protein</fullName>
    </submittedName>
</protein>
<dbReference type="Proteomes" id="UP001159659">
    <property type="component" value="Unassembled WGS sequence"/>
</dbReference>
<sequence>MDIGVSELTNSNVNNISVEQSSVTLSETAQQVKVEYLVSDVTCDGGSLDVGSDIGSRIKQVKVKEFINLGDDGIPSTLRGKVSSRRRQRRQMAAARRKASVLSHSNVNDQLYTLVNGVTGDVDGEVDLEALPSLNALLELDEMSVDEFHQALKSGDLSDMVVIRSDLELNSSSLVDETVLEDTKAALSARSGSSILKNHSDPYYPLVKEFKDVVCYDPPSILPPDRGVRHEIDLVPGTKYCVTRQ</sequence>
<evidence type="ECO:0000313" key="1">
    <source>
        <dbReference type="EMBL" id="CAI5731712.1"/>
    </source>
</evidence>
<reference evidence="1" key="1">
    <citation type="submission" date="2022-12" db="EMBL/GenBank/DDBJ databases">
        <authorList>
            <person name="Webb A."/>
        </authorList>
    </citation>
    <scope>NUCLEOTIDE SEQUENCE</scope>
    <source>
        <strain evidence="1">Pf2</strain>
    </source>
</reference>
<gene>
    <name evidence="1" type="ORF">PFR002_LOCUS6662</name>
</gene>
<proteinExistence type="predicted"/>
<organism evidence="1 2">
    <name type="scientific">Peronospora farinosa</name>
    <dbReference type="NCBI Taxonomy" id="134698"/>
    <lineage>
        <taxon>Eukaryota</taxon>
        <taxon>Sar</taxon>
        <taxon>Stramenopiles</taxon>
        <taxon>Oomycota</taxon>
        <taxon>Peronosporomycetes</taxon>
        <taxon>Peronosporales</taxon>
        <taxon>Peronosporaceae</taxon>
        <taxon>Peronospora</taxon>
    </lineage>
</organism>
<comment type="caution">
    <text evidence="1">The sequence shown here is derived from an EMBL/GenBank/DDBJ whole genome shotgun (WGS) entry which is preliminary data.</text>
</comment>
<dbReference type="AlphaFoldDB" id="A0AAV0U536"/>
<accession>A0AAV0U536</accession>
<dbReference type="EMBL" id="CANTFK010000863">
    <property type="protein sequence ID" value="CAI5731712.1"/>
    <property type="molecule type" value="Genomic_DNA"/>
</dbReference>
<name>A0AAV0U536_9STRA</name>
<evidence type="ECO:0000313" key="2">
    <source>
        <dbReference type="Proteomes" id="UP001159659"/>
    </source>
</evidence>